<protein>
    <recommendedName>
        <fullName evidence="3">F-box domain-containing protein</fullName>
    </recommendedName>
</protein>
<proteinExistence type="predicted"/>
<gene>
    <name evidence="1" type="ORF">CC85DRAFT_290864</name>
</gene>
<reference evidence="1 2" key="1">
    <citation type="submission" date="2015-03" db="EMBL/GenBank/DDBJ databases">
        <title>Genomics and transcriptomics of the oil-accumulating basidiomycete yeast T. oleaginosus allow insights into substrate utilization and the diverse evolutionary trajectories of mating systems in fungi.</title>
        <authorList>
            <consortium name="DOE Joint Genome Institute"/>
            <person name="Kourist R."/>
            <person name="Kracht O."/>
            <person name="Bracharz F."/>
            <person name="Lipzen A."/>
            <person name="Nolan M."/>
            <person name="Ohm R."/>
            <person name="Grigoriev I."/>
            <person name="Sun S."/>
            <person name="Heitman J."/>
            <person name="Bruck T."/>
            <person name="Nowrousian M."/>
        </authorList>
    </citation>
    <scope>NUCLEOTIDE SEQUENCE [LARGE SCALE GENOMIC DNA]</scope>
    <source>
        <strain evidence="1 2">IBC0246</strain>
    </source>
</reference>
<dbReference type="AlphaFoldDB" id="A0A0J1B9M4"/>
<accession>A0A0J1B9M4</accession>
<dbReference type="Proteomes" id="UP000053611">
    <property type="component" value="Unassembled WGS sequence"/>
</dbReference>
<evidence type="ECO:0000313" key="1">
    <source>
        <dbReference type="EMBL" id="KLT44544.1"/>
    </source>
</evidence>
<evidence type="ECO:0008006" key="3">
    <source>
        <dbReference type="Google" id="ProtNLM"/>
    </source>
</evidence>
<dbReference type="EMBL" id="KQ087186">
    <property type="protein sequence ID" value="KLT44544.1"/>
    <property type="molecule type" value="Genomic_DNA"/>
</dbReference>
<name>A0A0J1B9M4_9TREE</name>
<evidence type="ECO:0000313" key="2">
    <source>
        <dbReference type="Proteomes" id="UP000053611"/>
    </source>
</evidence>
<dbReference type="GeneID" id="28985364"/>
<dbReference type="RefSeq" id="XP_018281035.1">
    <property type="nucleotide sequence ID" value="XM_018424761.1"/>
</dbReference>
<organism evidence="1 2">
    <name type="scientific">Cutaneotrichosporon oleaginosum</name>
    <dbReference type="NCBI Taxonomy" id="879819"/>
    <lineage>
        <taxon>Eukaryota</taxon>
        <taxon>Fungi</taxon>
        <taxon>Dikarya</taxon>
        <taxon>Basidiomycota</taxon>
        <taxon>Agaricomycotina</taxon>
        <taxon>Tremellomycetes</taxon>
        <taxon>Trichosporonales</taxon>
        <taxon>Trichosporonaceae</taxon>
        <taxon>Cutaneotrichosporon</taxon>
    </lineage>
</organism>
<sequence length="206" mass="22516">MFSLSSWLWPTPPTPLEIDAFPHVIDAVLESADLSTLLVLRQTCRGMKALVDARFAHIVAGPDGSLRAVPRRPSPAFEEQYEGIDIAPLVDAWCRSAAGGASWFRRRRTVKPFIFRTARQIDRYHCPGQAAPGASPPAPCSGEGEDGCPCSCAPVRGLVHFDNLEAVREWRCPEEAEGTRTPIGARWSLDKHLSSLYALRPAVAAV</sequence>
<keyword evidence="2" id="KW-1185">Reference proteome</keyword>